<reference evidence="8 9" key="1">
    <citation type="submission" date="2023-12" db="EMBL/GenBank/DDBJ databases">
        <title>A high-quality genome assembly for Dillenia turbinata (Dilleniales).</title>
        <authorList>
            <person name="Chanderbali A."/>
        </authorList>
    </citation>
    <scope>NUCLEOTIDE SEQUENCE [LARGE SCALE GENOMIC DNA]</scope>
    <source>
        <strain evidence="8">LSX21</strain>
        <tissue evidence="8">Leaf</tissue>
    </source>
</reference>
<keyword evidence="5" id="KW-0472">Membrane</keyword>
<dbReference type="Pfam" id="PF13855">
    <property type="entry name" value="LRR_8"/>
    <property type="match status" value="1"/>
</dbReference>
<evidence type="ECO:0000256" key="2">
    <source>
        <dbReference type="ARBA" id="ARBA00022614"/>
    </source>
</evidence>
<proteinExistence type="predicted"/>
<dbReference type="Proteomes" id="UP001370490">
    <property type="component" value="Unassembled WGS sequence"/>
</dbReference>
<name>A0AAN8UNG1_9MAGN</name>
<dbReference type="Pfam" id="PF08263">
    <property type="entry name" value="LRRNT_2"/>
    <property type="match status" value="1"/>
</dbReference>
<feature type="domain" description="Leucine-rich repeat-containing N-terminal plant-type" evidence="7">
    <location>
        <begin position="43"/>
        <end position="79"/>
    </location>
</feature>
<comment type="subcellular location">
    <subcellularLocation>
        <location evidence="1">Membrane</location>
    </subcellularLocation>
</comment>
<dbReference type="InterPro" id="IPR013210">
    <property type="entry name" value="LRR_N_plant-typ"/>
</dbReference>
<dbReference type="FunFam" id="3.80.10.10:FF:000400">
    <property type="entry name" value="Nuclear pore complex protein NUP107"/>
    <property type="match status" value="1"/>
</dbReference>
<evidence type="ECO:0000313" key="9">
    <source>
        <dbReference type="Proteomes" id="UP001370490"/>
    </source>
</evidence>
<gene>
    <name evidence="8" type="ORF">RJ641_018855</name>
</gene>
<dbReference type="EMBL" id="JBAMMX010000024">
    <property type="protein sequence ID" value="KAK6915994.1"/>
    <property type="molecule type" value="Genomic_DNA"/>
</dbReference>
<keyword evidence="2" id="KW-0433">Leucine-rich repeat</keyword>
<protein>
    <submittedName>
        <fullName evidence="8">Leucine-rich repeat</fullName>
    </submittedName>
</protein>
<sequence>MALLKKHLSCLLWPLFIILSIFTITFSTTAAPHATNTEKGAVEAAALLTWKTSLSNHVQSLLSSWIGSSPCSWIGIFCDNTSSAGVYKIDLGSLGLSGTLDKLNISSFPSLLSLNLRNNSLYGSIPSQIGGLSQLTFLDLSYNRLSGAIPSTIGLLKNLTLMAFACVHSTSQSRPTMRDVSRLLLAGCPASARPFSMITMGELIRNGE</sequence>
<comment type="caution">
    <text evidence="8">The sequence shown here is derived from an EMBL/GenBank/DDBJ whole genome shotgun (WGS) entry which is preliminary data.</text>
</comment>
<evidence type="ECO:0000259" key="7">
    <source>
        <dbReference type="Pfam" id="PF08263"/>
    </source>
</evidence>
<keyword evidence="3 6" id="KW-0732">Signal</keyword>
<evidence type="ECO:0000256" key="3">
    <source>
        <dbReference type="ARBA" id="ARBA00022729"/>
    </source>
</evidence>
<evidence type="ECO:0000256" key="4">
    <source>
        <dbReference type="ARBA" id="ARBA00022737"/>
    </source>
</evidence>
<feature type="signal peptide" evidence="6">
    <location>
        <begin position="1"/>
        <end position="30"/>
    </location>
</feature>
<accession>A0AAN8UNG1</accession>
<keyword evidence="9" id="KW-1185">Reference proteome</keyword>
<evidence type="ECO:0000256" key="6">
    <source>
        <dbReference type="SAM" id="SignalP"/>
    </source>
</evidence>
<dbReference type="AlphaFoldDB" id="A0AAN8UNG1"/>
<evidence type="ECO:0000256" key="1">
    <source>
        <dbReference type="ARBA" id="ARBA00004370"/>
    </source>
</evidence>
<dbReference type="SUPFAM" id="SSF52058">
    <property type="entry name" value="L domain-like"/>
    <property type="match status" value="1"/>
</dbReference>
<dbReference type="InterPro" id="IPR001611">
    <property type="entry name" value="Leu-rich_rpt"/>
</dbReference>
<dbReference type="InterPro" id="IPR032675">
    <property type="entry name" value="LRR_dom_sf"/>
</dbReference>
<keyword evidence="4" id="KW-0677">Repeat</keyword>
<evidence type="ECO:0000256" key="5">
    <source>
        <dbReference type="ARBA" id="ARBA00023136"/>
    </source>
</evidence>
<organism evidence="8 9">
    <name type="scientific">Dillenia turbinata</name>
    <dbReference type="NCBI Taxonomy" id="194707"/>
    <lineage>
        <taxon>Eukaryota</taxon>
        <taxon>Viridiplantae</taxon>
        <taxon>Streptophyta</taxon>
        <taxon>Embryophyta</taxon>
        <taxon>Tracheophyta</taxon>
        <taxon>Spermatophyta</taxon>
        <taxon>Magnoliopsida</taxon>
        <taxon>eudicotyledons</taxon>
        <taxon>Gunneridae</taxon>
        <taxon>Pentapetalae</taxon>
        <taxon>Dilleniales</taxon>
        <taxon>Dilleniaceae</taxon>
        <taxon>Dillenia</taxon>
    </lineage>
</organism>
<dbReference type="Gene3D" id="3.80.10.10">
    <property type="entry name" value="Ribonuclease Inhibitor"/>
    <property type="match status" value="1"/>
</dbReference>
<dbReference type="GO" id="GO:0016020">
    <property type="term" value="C:membrane"/>
    <property type="evidence" value="ECO:0007669"/>
    <property type="project" value="UniProtKB-SubCell"/>
</dbReference>
<evidence type="ECO:0000313" key="8">
    <source>
        <dbReference type="EMBL" id="KAK6915994.1"/>
    </source>
</evidence>
<dbReference type="PANTHER" id="PTHR47988">
    <property type="entry name" value="SOMATIC EMBRYOGENESIS RECEPTOR KINASE 1"/>
    <property type="match status" value="1"/>
</dbReference>
<feature type="chain" id="PRO_5042987576" evidence="6">
    <location>
        <begin position="31"/>
        <end position="208"/>
    </location>
</feature>